<proteinExistence type="predicted"/>
<sequence length="281" mass="31622">MAVCSWGSTGRISCVIALQRDCFVDNCGVVLLLFEKPTGFTIFCFYGIHLYRPHALEVVWLKEFQTFDDKSSAIGVGSGVSRQLAEMIVKWHRPGHTLGIPCLHDEIVMELMWGMQRFMNRLVRKEKSELPNEVKEQSVVTASALFNCDALEEKEYPALRTFGRYLKDVSGIESKNWGALKLATAFKIICTHEIGDADEMFSKDVQSKLLRDADGYRGKIINYGACLRTYQALVSAHRCMTQNNGVLASLQSSAAEDEDSRSVVQLMTEINKWPPSYSCIQ</sequence>
<evidence type="ECO:0000313" key="1">
    <source>
        <dbReference type="EMBL" id="RCV07095.1"/>
    </source>
</evidence>
<dbReference type="AlphaFoldDB" id="A0A368PMV9"/>
<dbReference type="STRING" id="4555.A0A368PMV9"/>
<reference evidence="1" key="2">
    <citation type="submission" date="2015-07" db="EMBL/GenBank/DDBJ databases">
        <authorList>
            <person name="Noorani M."/>
        </authorList>
    </citation>
    <scope>NUCLEOTIDE SEQUENCE</scope>
    <source>
        <strain evidence="1">Yugu1</strain>
    </source>
</reference>
<dbReference type="PANTHER" id="PTHR10894:SF14">
    <property type="entry name" value="EXPRESSED PROTEIN"/>
    <property type="match status" value="1"/>
</dbReference>
<dbReference type="InterPro" id="IPR045056">
    <property type="entry name" value="Nop56/Nop58"/>
</dbReference>
<dbReference type="PANTHER" id="PTHR10894">
    <property type="entry name" value="NUCLEOLAR PROTEIN 5 NUCLEOLAR PROTEIN NOP5 NOP58"/>
    <property type="match status" value="1"/>
</dbReference>
<dbReference type="GO" id="GO:0031428">
    <property type="term" value="C:box C/D methylation guide snoRNP complex"/>
    <property type="evidence" value="ECO:0007669"/>
    <property type="project" value="InterPro"/>
</dbReference>
<dbReference type="OrthoDB" id="693130at2759"/>
<dbReference type="GO" id="GO:0032040">
    <property type="term" value="C:small-subunit processome"/>
    <property type="evidence" value="ECO:0007669"/>
    <property type="project" value="InterPro"/>
</dbReference>
<dbReference type="GO" id="GO:0030515">
    <property type="term" value="F:snoRNA binding"/>
    <property type="evidence" value="ECO:0007669"/>
    <property type="project" value="InterPro"/>
</dbReference>
<dbReference type="EMBL" id="CM003528">
    <property type="protein sequence ID" value="RCV07095.1"/>
    <property type="molecule type" value="Genomic_DNA"/>
</dbReference>
<name>A0A368PMV9_SETIT</name>
<organism evidence="1">
    <name type="scientific">Setaria italica</name>
    <name type="common">Foxtail millet</name>
    <name type="synonym">Panicum italicum</name>
    <dbReference type="NCBI Taxonomy" id="4555"/>
    <lineage>
        <taxon>Eukaryota</taxon>
        <taxon>Viridiplantae</taxon>
        <taxon>Streptophyta</taxon>
        <taxon>Embryophyta</taxon>
        <taxon>Tracheophyta</taxon>
        <taxon>Spermatophyta</taxon>
        <taxon>Magnoliopsida</taxon>
        <taxon>Liliopsida</taxon>
        <taxon>Poales</taxon>
        <taxon>Poaceae</taxon>
        <taxon>PACMAD clade</taxon>
        <taxon>Panicoideae</taxon>
        <taxon>Panicodae</taxon>
        <taxon>Paniceae</taxon>
        <taxon>Cenchrinae</taxon>
        <taxon>Setaria</taxon>
    </lineage>
</organism>
<protein>
    <submittedName>
        <fullName evidence="1">Uncharacterized protein</fullName>
    </submittedName>
</protein>
<accession>A0A368PMV9</accession>
<gene>
    <name evidence="1" type="ORF">SETIT_1G216700v2</name>
</gene>
<reference evidence="1" key="1">
    <citation type="journal article" date="2012" name="Nat. Biotechnol.">
        <title>Reference genome sequence of the model plant Setaria.</title>
        <authorList>
            <person name="Bennetzen J.L."/>
            <person name="Schmutz J."/>
            <person name="Wang H."/>
            <person name="Percifield R."/>
            <person name="Hawkins J."/>
            <person name="Pontaroli A.C."/>
            <person name="Estep M."/>
            <person name="Feng L."/>
            <person name="Vaughn J.N."/>
            <person name="Grimwood J."/>
            <person name="Jenkins J."/>
            <person name="Barry K."/>
            <person name="Lindquist E."/>
            <person name="Hellsten U."/>
            <person name="Deshpande S."/>
            <person name="Wang X."/>
            <person name="Wu X."/>
            <person name="Mitros T."/>
            <person name="Triplett J."/>
            <person name="Yang X."/>
            <person name="Ye C.Y."/>
            <person name="Mauro-Herrera M."/>
            <person name="Wang L."/>
            <person name="Li P."/>
            <person name="Sharma M."/>
            <person name="Sharma R."/>
            <person name="Ronald P.C."/>
            <person name="Panaud O."/>
            <person name="Kellogg E.A."/>
            <person name="Brutnell T.P."/>
            <person name="Doust A.N."/>
            <person name="Tuskan G.A."/>
            <person name="Rokhsar D."/>
            <person name="Devos K.M."/>
        </authorList>
    </citation>
    <scope>NUCLEOTIDE SEQUENCE [LARGE SCALE GENOMIC DNA]</scope>
    <source>
        <strain evidence="1">Yugu1</strain>
    </source>
</reference>